<keyword evidence="2" id="KW-1185">Reference proteome</keyword>
<dbReference type="PANTHER" id="PTHR47829:SF1">
    <property type="entry name" value="HAD FAMILY PHOSPHATASE"/>
    <property type="match status" value="1"/>
</dbReference>
<dbReference type="GeneID" id="29420814"/>
<dbReference type="GO" id="GO:0016787">
    <property type="term" value="F:hydrolase activity"/>
    <property type="evidence" value="ECO:0007669"/>
    <property type="project" value="UniProtKB-KW"/>
</dbReference>
<accession>W6N4C1</accession>
<dbReference type="InterPro" id="IPR052898">
    <property type="entry name" value="ACAD10-like"/>
</dbReference>
<gene>
    <name evidence="1" type="ORF">CTDIVETGP_1458</name>
</gene>
<dbReference type="PANTHER" id="PTHR47829">
    <property type="entry name" value="HYDROLASE, PUTATIVE (AFU_ORTHOLOGUE AFUA_1G12880)-RELATED"/>
    <property type="match status" value="1"/>
</dbReference>
<reference evidence="1 2" key="1">
    <citation type="journal article" date="2015" name="Genome Announc.">
        <title>Draft Genome Sequence of Clostridium tyrobutyricum Strain DIVETGP, Isolated from Cow's Milk for Grana Padano Production.</title>
        <authorList>
            <person name="Soggiu A."/>
            <person name="Piras C."/>
            <person name="Gaiarsa S."/>
            <person name="Sassera D."/>
            <person name="Roncada P."/>
            <person name="Bendixen E."/>
            <person name="Brasca M."/>
            <person name="Bonizzi L."/>
        </authorList>
    </citation>
    <scope>NUCLEOTIDE SEQUENCE [LARGE SCALE GENOMIC DNA]</scope>
    <source>
        <strain evidence="1 2">DIVETGP</strain>
    </source>
</reference>
<dbReference type="NCBIfam" id="TIGR01509">
    <property type="entry name" value="HAD-SF-IA-v3"/>
    <property type="match status" value="1"/>
</dbReference>
<organism evidence="1 2">
    <name type="scientific">Clostridium tyrobutyricum DIVETGP</name>
    <dbReference type="NCBI Taxonomy" id="1408889"/>
    <lineage>
        <taxon>Bacteria</taxon>
        <taxon>Bacillati</taxon>
        <taxon>Bacillota</taxon>
        <taxon>Clostridia</taxon>
        <taxon>Eubacteriales</taxon>
        <taxon>Clostridiaceae</taxon>
        <taxon>Clostridium</taxon>
    </lineage>
</organism>
<dbReference type="SFLD" id="SFLDG01129">
    <property type="entry name" value="C1.5:_HAD__Beta-PGM__Phosphata"/>
    <property type="match status" value="1"/>
</dbReference>
<dbReference type="Pfam" id="PF13419">
    <property type="entry name" value="HAD_2"/>
    <property type="match status" value="1"/>
</dbReference>
<evidence type="ECO:0000313" key="1">
    <source>
        <dbReference type="EMBL" id="CDL91388.1"/>
    </source>
</evidence>
<dbReference type="Proteomes" id="UP000019482">
    <property type="component" value="Unassembled WGS sequence"/>
</dbReference>
<comment type="caution">
    <text evidence="1">The sequence shown here is derived from an EMBL/GenBank/DDBJ whole genome shotgun (WGS) entry which is preliminary data.</text>
</comment>
<dbReference type="SFLD" id="SFLDS00003">
    <property type="entry name" value="Haloacid_Dehalogenase"/>
    <property type="match status" value="1"/>
</dbReference>
<sequence length="240" mass="27989">MEKIHGIKAILFDSGKVLNEPVTGSWLITPNFFKYVDKCKFDSISYEKKKEAIGQAGKHMKKHNLIINEQEEYENFFTYYSIFSKHLPELKLKDSDVQNIAKDLVYNYKKYVFFKDALELIPELSKKYKLAVVSDAWPSLENVFVTAGLREYFSSFIISSIQGVTKPDELMYKTALNELKVCSKECIFIDDIVENCDGAIRLGIKSFLMSRDDKEYSHNKILYKNYNIVRNLYDIRGFIE</sequence>
<dbReference type="SUPFAM" id="SSF56784">
    <property type="entry name" value="HAD-like"/>
    <property type="match status" value="1"/>
</dbReference>
<keyword evidence="1" id="KW-0378">Hydrolase</keyword>
<dbReference type="InterPro" id="IPR041492">
    <property type="entry name" value="HAD_2"/>
</dbReference>
<protein>
    <submittedName>
        <fullName evidence="1">HAD superfamily hydrolase</fullName>
    </submittedName>
</protein>
<dbReference type="RefSeq" id="WP_017894605.1">
    <property type="nucleotide sequence ID" value="NZ_CBXI010000023.1"/>
</dbReference>
<proteinExistence type="predicted"/>
<evidence type="ECO:0000313" key="2">
    <source>
        <dbReference type="Proteomes" id="UP000019482"/>
    </source>
</evidence>
<dbReference type="Gene3D" id="3.40.50.1000">
    <property type="entry name" value="HAD superfamily/HAD-like"/>
    <property type="match status" value="1"/>
</dbReference>
<dbReference type="InterPro" id="IPR036412">
    <property type="entry name" value="HAD-like_sf"/>
</dbReference>
<dbReference type="InterPro" id="IPR006439">
    <property type="entry name" value="HAD-SF_hydro_IA"/>
</dbReference>
<dbReference type="OrthoDB" id="9131041at2"/>
<dbReference type="EMBL" id="CBXI010000023">
    <property type="protein sequence ID" value="CDL91388.1"/>
    <property type="molecule type" value="Genomic_DNA"/>
</dbReference>
<dbReference type="NCBIfam" id="TIGR01549">
    <property type="entry name" value="HAD-SF-IA-v1"/>
    <property type="match status" value="1"/>
</dbReference>
<name>W6N4C1_CLOTY</name>
<dbReference type="InterPro" id="IPR023214">
    <property type="entry name" value="HAD_sf"/>
</dbReference>
<dbReference type="AlphaFoldDB" id="W6N4C1"/>